<dbReference type="AlphaFoldDB" id="A0A063C8Q8"/>
<evidence type="ECO:0000313" key="5">
    <source>
        <dbReference type="Proteomes" id="UP000054053"/>
    </source>
</evidence>
<dbReference type="EMBL" id="BBTG02000004">
    <property type="protein sequence ID" value="GAO16501.1"/>
    <property type="molecule type" value="Genomic_DNA"/>
</dbReference>
<dbReference type="HOGENOM" id="CLU_1166604_0_0_1"/>
<dbReference type="Proteomes" id="UP000054053">
    <property type="component" value="Unassembled WGS sequence"/>
</dbReference>
<dbReference type="Proteomes" id="UP000027002">
    <property type="component" value="Chromosome 5"/>
</dbReference>
<keyword evidence="1" id="KW-0732">Signal</keyword>
<organism evidence="2 5">
    <name type="scientific">Ustilaginoidea virens</name>
    <name type="common">Rice false smut fungus</name>
    <name type="synonym">Villosiclava virens</name>
    <dbReference type="NCBI Taxonomy" id="1159556"/>
    <lineage>
        <taxon>Eukaryota</taxon>
        <taxon>Fungi</taxon>
        <taxon>Dikarya</taxon>
        <taxon>Ascomycota</taxon>
        <taxon>Pezizomycotina</taxon>
        <taxon>Sordariomycetes</taxon>
        <taxon>Hypocreomycetidae</taxon>
        <taxon>Hypocreales</taxon>
        <taxon>Clavicipitaceae</taxon>
        <taxon>Ustilaginoidea</taxon>
    </lineage>
</organism>
<gene>
    <name evidence="3" type="ORF">UV8b_06989</name>
    <name evidence="2" type="ORF">UVI_02010920</name>
</gene>
<feature type="chain" id="PRO_5008196017" evidence="1">
    <location>
        <begin position="21"/>
        <end position="238"/>
    </location>
</feature>
<reference evidence="5" key="2">
    <citation type="journal article" date="2016" name="Genome Announc.">
        <title>Genome sequence of Ustilaginoidea virens IPU010, a rice pathogenic fungus causing false smut.</title>
        <authorList>
            <person name="Kumagai T."/>
            <person name="Ishii T."/>
            <person name="Terai G."/>
            <person name="Umemura M."/>
            <person name="Machida M."/>
            <person name="Asai K."/>
        </authorList>
    </citation>
    <scope>NUCLEOTIDE SEQUENCE [LARGE SCALE GENOMIC DNA]</scope>
    <source>
        <strain evidence="5">IPU010</strain>
    </source>
</reference>
<protein>
    <submittedName>
        <fullName evidence="2">Uncharacterized protein</fullName>
    </submittedName>
</protein>
<name>A0A063C8Q8_USTVR</name>
<dbReference type="GeneID" id="66067766"/>
<dbReference type="EMBL" id="CP072757">
    <property type="protein sequence ID" value="QUC22748.1"/>
    <property type="molecule type" value="Genomic_DNA"/>
</dbReference>
<evidence type="ECO:0000313" key="4">
    <source>
        <dbReference type="Proteomes" id="UP000027002"/>
    </source>
</evidence>
<dbReference type="RefSeq" id="XP_043000421.1">
    <property type="nucleotide sequence ID" value="XM_043144486.1"/>
</dbReference>
<evidence type="ECO:0000256" key="1">
    <source>
        <dbReference type="SAM" id="SignalP"/>
    </source>
</evidence>
<sequence length="238" mass="26299">MLLLKSIIFLALCLPSQVLALPNLVKWADEDQPTWHAEFTLGPFDPKPATYEQVLSYAKQYYNQIKSDPKAMPENSLKKHGPLLVAALYIPGSTAANHKVYASTVPRGTRKTYMKDHRQEATAWYIQTKNLKSTNKDDVNIPFHAEDAAYFNFETLVPDSKRTRYPSGSILAVWGRFDGQADAGKEQLPCGAYPKRDPSCATVAHNIGVATGKGAAKRASVFNDEVARIVEGLESLSV</sequence>
<keyword evidence="4" id="KW-1185">Reference proteome</keyword>
<dbReference type="KEGG" id="uvi:66067766"/>
<accession>A0A063C8Q8</accession>
<proteinExistence type="predicted"/>
<evidence type="ECO:0000313" key="3">
    <source>
        <dbReference type="EMBL" id="QUC22748.1"/>
    </source>
</evidence>
<dbReference type="OrthoDB" id="1896086at2759"/>
<feature type="signal peptide" evidence="1">
    <location>
        <begin position="1"/>
        <end position="20"/>
    </location>
</feature>
<reference evidence="3" key="3">
    <citation type="submission" date="2020-03" db="EMBL/GenBank/DDBJ databases">
        <title>A mixture of massive structural variations and highly conserved coding sequences in Ustilaginoidea virens genome.</title>
        <authorList>
            <person name="Zhang K."/>
            <person name="Zhao Z."/>
            <person name="Zhang Z."/>
            <person name="Li Y."/>
            <person name="Hsiang T."/>
            <person name="Sun W."/>
        </authorList>
    </citation>
    <scope>NUCLEOTIDE SEQUENCE</scope>
    <source>
        <strain evidence="3">UV-8b</strain>
    </source>
</reference>
<evidence type="ECO:0000313" key="2">
    <source>
        <dbReference type="EMBL" id="GAO16501.1"/>
    </source>
</evidence>
<dbReference type="STRING" id="1159556.A0A063C8Q8"/>
<reference evidence="2" key="1">
    <citation type="journal article" date="2016" name="Genome Announc.">
        <title>Genome Sequence of Ustilaginoidea virens IPU010, a Rice Pathogenic Fungus Causing False Smut.</title>
        <authorList>
            <person name="Kumagai T."/>
            <person name="Ishii T."/>
            <person name="Terai G."/>
            <person name="Umemura M."/>
            <person name="Machida M."/>
            <person name="Asai K."/>
        </authorList>
    </citation>
    <scope>NUCLEOTIDE SEQUENCE [LARGE SCALE GENOMIC DNA]</scope>
    <source>
        <strain evidence="2">IPU010</strain>
    </source>
</reference>